<evidence type="ECO:0000313" key="9">
    <source>
        <dbReference type="EMBL" id="SNT18696.1"/>
    </source>
</evidence>
<evidence type="ECO:0000256" key="6">
    <source>
        <dbReference type="SAM" id="MobiDB-lite"/>
    </source>
</evidence>
<gene>
    <name evidence="9" type="ORF">SAMN05216252_11615</name>
</gene>
<dbReference type="Gene3D" id="1.20.1250.20">
    <property type="entry name" value="MFS general substrate transporter like domains"/>
    <property type="match status" value="2"/>
</dbReference>
<feature type="transmembrane region" description="Helical" evidence="7">
    <location>
        <begin position="295"/>
        <end position="320"/>
    </location>
</feature>
<evidence type="ECO:0000256" key="5">
    <source>
        <dbReference type="ARBA" id="ARBA00023136"/>
    </source>
</evidence>
<reference evidence="9 10" key="1">
    <citation type="submission" date="2017-06" db="EMBL/GenBank/DDBJ databases">
        <authorList>
            <person name="Kim H.J."/>
            <person name="Triplett B.A."/>
        </authorList>
    </citation>
    <scope>NUCLEOTIDE SEQUENCE [LARGE SCALE GENOMIC DNA]</scope>
    <source>
        <strain evidence="9 10">CGMCC 4.1858</strain>
    </source>
</reference>
<feature type="transmembrane region" description="Helical" evidence="7">
    <location>
        <begin position="107"/>
        <end position="127"/>
    </location>
</feature>
<accession>A0A239KJZ7</accession>
<feature type="transmembrane region" description="Helical" evidence="7">
    <location>
        <begin position="133"/>
        <end position="156"/>
    </location>
</feature>
<evidence type="ECO:0000259" key="8">
    <source>
        <dbReference type="PROSITE" id="PS50850"/>
    </source>
</evidence>
<proteinExistence type="predicted"/>
<dbReference type="PANTHER" id="PTHR43385:SF1">
    <property type="entry name" value="RIBOFLAVIN TRANSPORTER RIBJ"/>
    <property type="match status" value="1"/>
</dbReference>
<keyword evidence="5 7" id="KW-0472">Membrane</keyword>
<evidence type="ECO:0000256" key="3">
    <source>
        <dbReference type="ARBA" id="ARBA00022692"/>
    </source>
</evidence>
<dbReference type="PROSITE" id="PS50850">
    <property type="entry name" value="MFS"/>
    <property type="match status" value="1"/>
</dbReference>
<keyword evidence="4 7" id="KW-1133">Transmembrane helix</keyword>
<dbReference type="InterPro" id="IPR052983">
    <property type="entry name" value="MFS_Riboflavin_Transporter"/>
</dbReference>
<feature type="domain" description="Major facilitator superfamily (MFS) profile" evidence="8">
    <location>
        <begin position="266"/>
        <end position="472"/>
    </location>
</feature>
<feature type="transmembrane region" description="Helical" evidence="7">
    <location>
        <begin position="168"/>
        <end position="190"/>
    </location>
</feature>
<comment type="subcellular location">
    <subcellularLocation>
        <location evidence="1">Cell membrane</location>
        <topology evidence="1">Multi-pass membrane protein</topology>
    </subcellularLocation>
</comment>
<feature type="transmembrane region" description="Helical" evidence="7">
    <location>
        <begin position="398"/>
        <end position="419"/>
    </location>
</feature>
<feature type="transmembrane region" description="Helical" evidence="7">
    <location>
        <begin position="269"/>
        <end position="289"/>
    </location>
</feature>
<feature type="transmembrane region" description="Helical" evidence="7">
    <location>
        <begin position="39"/>
        <end position="57"/>
    </location>
</feature>
<sequence length="472" mass="50217">MSVTPHVVPGQYREVSDANGRVYRVGETDRSLLGRPRAWMVWLPWIAMMGVSVYEYGYSSAEAVLEHAHGWTLTETFWIASIWAVFQAGVAFPAGRLRETGVLPARTAMLAGAVFSGLGFLALSHLSNPYVVIAGYSVLGGTGAGLVYATCINMVGKWYPDNKGARTGFVNGGFAYGTLPLIFVFNYWFHPSNYKMVLDLIALGMVLVVAFCGMFFRDPPKSWWPHDVDPLNRGVSEDARRVAKRLAKNPPAKGQFTPMEAIRTGQLPLMWFALVCIGGVSLFGINFQVPFAKSLGFGPLVAASSAGVLAVVNGVGRAIVGWLSDYLGRRQTLGLVLVVAGLAQFGVLWSGQAHNEPLFLIFAFLNGFGGGAFYPLFAALTPDYFGENNNAQNYGLVYSAKLVGGVGGGGVAAGVVAAWGYAGAYYLAGGIAFLSALITVFLRQPGAPRRSGDGSPVAEVGGRTPSPAEATT</sequence>
<dbReference type="GO" id="GO:0005886">
    <property type="term" value="C:plasma membrane"/>
    <property type="evidence" value="ECO:0007669"/>
    <property type="project" value="UniProtKB-SubCell"/>
</dbReference>
<evidence type="ECO:0000256" key="1">
    <source>
        <dbReference type="ARBA" id="ARBA00004651"/>
    </source>
</evidence>
<feature type="transmembrane region" description="Helical" evidence="7">
    <location>
        <begin position="332"/>
        <end position="351"/>
    </location>
</feature>
<keyword evidence="10" id="KW-1185">Reference proteome</keyword>
<dbReference type="RefSeq" id="WP_179279977.1">
    <property type="nucleotide sequence ID" value="NZ_FZOF01000016.1"/>
</dbReference>
<evidence type="ECO:0000313" key="10">
    <source>
        <dbReference type="Proteomes" id="UP000198280"/>
    </source>
</evidence>
<dbReference type="GO" id="GO:0022857">
    <property type="term" value="F:transmembrane transporter activity"/>
    <property type="evidence" value="ECO:0007669"/>
    <property type="project" value="InterPro"/>
</dbReference>
<feature type="transmembrane region" description="Helical" evidence="7">
    <location>
        <begin position="196"/>
        <end position="216"/>
    </location>
</feature>
<dbReference type="InterPro" id="IPR020846">
    <property type="entry name" value="MFS_dom"/>
</dbReference>
<dbReference type="CDD" id="cd17353">
    <property type="entry name" value="MFS_OFA_like"/>
    <property type="match status" value="1"/>
</dbReference>
<dbReference type="InterPro" id="IPR036259">
    <property type="entry name" value="MFS_trans_sf"/>
</dbReference>
<dbReference type="InterPro" id="IPR011701">
    <property type="entry name" value="MFS"/>
</dbReference>
<dbReference type="Proteomes" id="UP000198280">
    <property type="component" value="Unassembled WGS sequence"/>
</dbReference>
<feature type="transmembrane region" description="Helical" evidence="7">
    <location>
        <begin position="77"/>
        <end position="95"/>
    </location>
</feature>
<dbReference type="SUPFAM" id="SSF103473">
    <property type="entry name" value="MFS general substrate transporter"/>
    <property type="match status" value="1"/>
</dbReference>
<protein>
    <submittedName>
        <fullName evidence="9">Sugar phosphate permease</fullName>
    </submittedName>
</protein>
<feature type="region of interest" description="Disordered" evidence="6">
    <location>
        <begin position="448"/>
        <end position="472"/>
    </location>
</feature>
<dbReference type="EMBL" id="FZOF01000016">
    <property type="protein sequence ID" value="SNT18696.1"/>
    <property type="molecule type" value="Genomic_DNA"/>
</dbReference>
<evidence type="ECO:0000256" key="4">
    <source>
        <dbReference type="ARBA" id="ARBA00022989"/>
    </source>
</evidence>
<evidence type="ECO:0000256" key="2">
    <source>
        <dbReference type="ARBA" id="ARBA00022448"/>
    </source>
</evidence>
<feature type="transmembrane region" description="Helical" evidence="7">
    <location>
        <begin position="357"/>
        <end position="377"/>
    </location>
</feature>
<evidence type="ECO:0000256" key="7">
    <source>
        <dbReference type="SAM" id="Phobius"/>
    </source>
</evidence>
<organism evidence="9 10">
    <name type="scientific">Actinacidiphila glaucinigra</name>
    <dbReference type="NCBI Taxonomy" id="235986"/>
    <lineage>
        <taxon>Bacteria</taxon>
        <taxon>Bacillati</taxon>
        <taxon>Actinomycetota</taxon>
        <taxon>Actinomycetes</taxon>
        <taxon>Kitasatosporales</taxon>
        <taxon>Streptomycetaceae</taxon>
        <taxon>Actinacidiphila</taxon>
    </lineage>
</organism>
<keyword evidence="2" id="KW-0813">Transport</keyword>
<feature type="transmembrane region" description="Helical" evidence="7">
    <location>
        <begin position="425"/>
        <end position="442"/>
    </location>
</feature>
<dbReference type="Pfam" id="PF07690">
    <property type="entry name" value="MFS_1"/>
    <property type="match status" value="1"/>
</dbReference>
<dbReference type="PANTHER" id="PTHR43385">
    <property type="entry name" value="RIBOFLAVIN TRANSPORTER RIBJ"/>
    <property type="match status" value="1"/>
</dbReference>
<keyword evidence="3 7" id="KW-0812">Transmembrane</keyword>
<name>A0A239KJZ7_9ACTN</name>
<dbReference type="AlphaFoldDB" id="A0A239KJZ7"/>